<name>A0A495XFT2_9PSEU</name>
<proteinExistence type="predicted"/>
<feature type="transmembrane region" description="Helical" evidence="2">
    <location>
        <begin position="26"/>
        <end position="43"/>
    </location>
</feature>
<evidence type="ECO:0000313" key="3">
    <source>
        <dbReference type="EMBL" id="RKT71483.1"/>
    </source>
</evidence>
<keyword evidence="2" id="KW-1133">Transmembrane helix</keyword>
<accession>A0A495XFT2</accession>
<comment type="caution">
    <text evidence="3">The sequence shown here is derived from an EMBL/GenBank/DDBJ whole genome shotgun (WGS) entry which is preliminary data.</text>
</comment>
<feature type="transmembrane region" description="Helical" evidence="2">
    <location>
        <begin position="49"/>
        <end position="73"/>
    </location>
</feature>
<gene>
    <name evidence="3" type="ORF">DFJ66_4773</name>
</gene>
<dbReference type="RefSeq" id="WP_121223827.1">
    <property type="nucleotide sequence ID" value="NZ_JBIUBA010000001.1"/>
</dbReference>
<keyword evidence="2" id="KW-0472">Membrane</keyword>
<organism evidence="3 4">
    <name type="scientific">Saccharothrix variisporea</name>
    <dbReference type="NCBI Taxonomy" id="543527"/>
    <lineage>
        <taxon>Bacteria</taxon>
        <taxon>Bacillati</taxon>
        <taxon>Actinomycetota</taxon>
        <taxon>Actinomycetes</taxon>
        <taxon>Pseudonocardiales</taxon>
        <taxon>Pseudonocardiaceae</taxon>
        <taxon>Saccharothrix</taxon>
    </lineage>
</organism>
<reference evidence="3 4" key="1">
    <citation type="submission" date="2018-10" db="EMBL/GenBank/DDBJ databases">
        <title>Sequencing the genomes of 1000 actinobacteria strains.</title>
        <authorList>
            <person name="Klenk H.-P."/>
        </authorList>
    </citation>
    <scope>NUCLEOTIDE SEQUENCE [LARGE SCALE GENOMIC DNA]</scope>
    <source>
        <strain evidence="3 4">DSM 43911</strain>
    </source>
</reference>
<evidence type="ECO:0000313" key="4">
    <source>
        <dbReference type="Proteomes" id="UP000272729"/>
    </source>
</evidence>
<dbReference type="EMBL" id="RBXR01000001">
    <property type="protein sequence ID" value="RKT71483.1"/>
    <property type="molecule type" value="Genomic_DNA"/>
</dbReference>
<sequence>MSRLTSVATVGPDRPPARRGPTTQHVWMTLLVFGFTALLIVLGQEPAPALGLALAGLAGVLLLTSAGPALNALRRATVHALSNDAGDTGTGQPGSAS</sequence>
<dbReference type="Proteomes" id="UP000272729">
    <property type="component" value="Unassembled WGS sequence"/>
</dbReference>
<feature type="region of interest" description="Disordered" evidence="1">
    <location>
        <begin position="1"/>
        <end position="21"/>
    </location>
</feature>
<evidence type="ECO:0000256" key="2">
    <source>
        <dbReference type="SAM" id="Phobius"/>
    </source>
</evidence>
<evidence type="ECO:0000256" key="1">
    <source>
        <dbReference type="SAM" id="MobiDB-lite"/>
    </source>
</evidence>
<dbReference type="AlphaFoldDB" id="A0A495XFT2"/>
<protein>
    <submittedName>
        <fullName evidence="3">Uncharacterized protein</fullName>
    </submittedName>
</protein>
<keyword evidence="4" id="KW-1185">Reference proteome</keyword>
<keyword evidence="2" id="KW-0812">Transmembrane</keyword>